<keyword evidence="5" id="KW-0597">Phosphoprotein</keyword>
<evidence type="ECO:0000256" key="13">
    <source>
        <dbReference type="ARBA" id="ARBA00023136"/>
    </source>
</evidence>
<dbReference type="SUPFAM" id="SSF158472">
    <property type="entry name" value="HAMP domain-like"/>
    <property type="match status" value="1"/>
</dbReference>
<dbReference type="Proteomes" id="UP001596105">
    <property type="component" value="Unassembled WGS sequence"/>
</dbReference>
<dbReference type="InterPro" id="IPR004358">
    <property type="entry name" value="Sig_transdc_His_kin-like_C"/>
</dbReference>
<evidence type="ECO:0000313" key="18">
    <source>
        <dbReference type="Proteomes" id="UP001596105"/>
    </source>
</evidence>
<dbReference type="GO" id="GO:0004673">
    <property type="term" value="F:protein histidine kinase activity"/>
    <property type="evidence" value="ECO:0007669"/>
    <property type="project" value="UniProtKB-EC"/>
</dbReference>
<evidence type="ECO:0000256" key="8">
    <source>
        <dbReference type="ARBA" id="ARBA00022741"/>
    </source>
</evidence>
<dbReference type="EC" id="2.7.13.3" evidence="3"/>
<dbReference type="InterPro" id="IPR003660">
    <property type="entry name" value="HAMP_dom"/>
</dbReference>
<keyword evidence="18" id="KW-1185">Reference proteome</keyword>
<accession>A0ABW0M028</accession>
<dbReference type="PANTHER" id="PTHR34220:SF11">
    <property type="entry name" value="SENSOR PROTEIN KINASE HPTS"/>
    <property type="match status" value="1"/>
</dbReference>
<dbReference type="PROSITE" id="PS50885">
    <property type="entry name" value="HAMP"/>
    <property type="match status" value="1"/>
</dbReference>
<evidence type="ECO:0000256" key="4">
    <source>
        <dbReference type="ARBA" id="ARBA00022475"/>
    </source>
</evidence>
<evidence type="ECO:0000313" key="17">
    <source>
        <dbReference type="EMBL" id="MFC5470527.1"/>
    </source>
</evidence>
<evidence type="ECO:0000256" key="6">
    <source>
        <dbReference type="ARBA" id="ARBA00022679"/>
    </source>
</evidence>
<dbReference type="PRINTS" id="PR00344">
    <property type="entry name" value="BCTRLSENSOR"/>
</dbReference>
<reference evidence="18" key="1">
    <citation type="journal article" date="2019" name="Int. J. Syst. Evol. Microbiol.">
        <title>The Global Catalogue of Microorganisms (GCM) 10K type strain sequencing project: providing services to taxonomists for standard genome sequencing and annotation.</title>
        <authorList>
            <consortium name="The Broad Institute Genomics Platform"/>
            <consortium name="The Broad Institute Genome Sequencing Center for Infectious Disease"/>
            <person name="Wu L."/>
            <person name="Ma J."/>
        </authorList>
    </citation>
    <scope>NUCLEOTIDE SEQUENCE [LARGE SCALE GENOMIC DNA]</scope>
    <source>
        <strain evidence="18">CCUG 57113</strain>
    </source>
</reference>
<keyword evidence="9 17" id="KW-0418">Kinase</keyword>
<dbReference type="EMBL" id="JBHSMH010000066">
    <property type="protein sequence ID" value="MFC5470527.1"/>
    <property type="molecule type" value="Genomic_DNA"/>
</dbReference>
<evidence type="ECO:0000256" key="5">
    <source>
        <dbReference type="ARBA" id="ARBA00022553"/>
    </source>
</evidence>
<feature type="region of interest" description="Disordered" evidence="14">
    <location>
        <begin position="561"/>
        <end position="594"/>
    </location>
</feature>
<feature type="transmembrane region" description="Helical" evidence="15">
    <location>
        <begin position="321"/>
        <end position="340"/>
    </location>
</feature>
<comment type="catalytic activity">
    <reaction evidence="1">
        <text>ATP + protein L-histidine = ADP + protein N-phospho-L-histidine.</text>
        <dbReference type="EC" id="2.7.13.3"/>
    </reaction>
</comment>
<dbReference type="Pfam" id="PF06580">
    <property type="entry name" value="His_kinase"/>
    <property type="match status" value="1"/>
</dbReference>
<evidence type="ECO:0000256" key="12">
    <source>
        <dbReference type="ARBA" id="ARBA00023012"/>
    </source>
</evidence>
<evidence type="ECO:0000256" key="7">
    <source>
        <dbReference type="ARBA" id="ARBA00022692"/>
    </source>
</evidence>
<keyword evidence="6 17" id="KW-0808">Transferase</keyword>
<evidence type="ECO:0000259" key="16">
    <source>
        <dbReference type="PROSITE" id="PS50885"/>
    </source>
</evidence>
<evidence type="ECO:0000256" key="9">
    <source>
        <dbReference type="ARBA" id="ARBA00022777"/>
    </source>
</evidence>
<dbReference type="InterPro" id="IPR050640">
    <property type="entry name" value="Bact_2-comp_sensor_kinase"/>
</dbReference>
<keyword evidence="13 15" id="KW-0472">Membrane</keyword>
<dbReference type="Pfam" id="PF00672">
    <property type="entry name" value="HAMP"/>
    <property type="match status" value="1"/>
</dbReference>
<keyword evidence="11 15" id="KW-1133">Transmembrane helix</keyword>
<evidence type="ECO:0000256" key="15">
    <source>
        <dbReference type="SAM" id="Phobius"/>
    </source>
</evidence>
<evidence type="ECO:0000256" key="2">
    <source>
        <dbReference type="ARBA" id="ARBA00004651"/>
    </source>
</evidence>
<organism evidence="17 18">
    <name type="scientific">Cohnella suwonensis</name>
    <dbReference type="NCBI Taxonomy" id="696072"/>
    <lineage>
        <taxon>Bacteria</taxon>
        <taxon>Bacillati</taxon>
        <taxon>Bacillota</taxon>
        <taxon>Bacilli</taxon>
        <taxon>Bacillales</taxon>
        <taxon>Paenibacillaceae</taxon>
        <taxon>Cohnella</taxon>
    </lineage>
</organism>
<evidence type="ECO:0000256" key="1">
    <source>
        <dbReference type="ARBA" id="ARBA00000085"/>
    </source>
</evidence>
<dbReference type="SMART" id="SM00387">
    <property type="entry name" value="HATPase_c"/>
    <property type="match status" value="1"/>
</dbReference>
<dbReference type="SMART" id="SM00304">
    <property type="entry name" value="HAMP"/>
    <property type="match status" value="1"/>
</dbReference>
<dbReference type="InterPro" id="IPR003594">
    <property type="entry name" value="HATPase_dom"/>
</dbReference>
<keyword evidence="8" id="KW-0547">Nucleotide-binding</keyword>
<sequence>MNVTAKLADVYHAFFRTKLFNKIVLVFSALTIVTFCTLAVLVYKYSTSSLRQKELGAQQQAVDEVGAFLDEQMDQSQDVVLQFYQNQLLLNDMLYFLRNDMPLYIQYRFNKYISSNSSENRNLETFLRGHMESHPEILQIAVYSKSQSFVFMFNGNKTQKLVVLQGEKRPAEQAIDGMRAIRTAAERTPELDEALDIAKKGAYTFTFDMNDPDTLRNEGSILFTFDPDAIGKKLRAGEADRRIGSVLVLFPSGKVVYDSSGRYGGLEYPYARQLRGDPGYAKLETKAYRTTTRSAMSGLYVSGIAPVSELEGKFAGFKSKVIAITGIGIVLMIVFAYMTVYRYSRRTRAIIKAMKQAQQGNLSVRVPTGQNDELDEISDRFNRMCEELMSYINQVYVSEIKQKHAELVAFQAQINPHFLYNTLEAIRMRALTQGAADVGEMAYVLGSLFRYAVKPETTVTLGDEIDYCRQFLELYRLRFRDKMSYSISLEEGIESALLFKLSLQPLIENAIVHGVRASKTGNVISIRAYADATTSALVVEVEDNGKGMDEERLRTVTMNLAGKGNASGERTEGAGGSGGNTGGKDGKGRLGGSSLGLRNVNERIRLLYGDDYGLDIRSKRMEGTVVRVRFPHRKEEI</sequence>
<evidence type="ECO:0000256" key="3">
    <source>
        <dbReference type="ARBA" id="ARBA00012438"/>
    </source>
</evidence>
<dbReference type="CDD" id="cd06225">
    <property type="entry name" value="HAMP"/>
    <property type="match status" value="1"/>
</dbReference>
<keyword evidence="4" id="KW-1003">Cell membrane</keyword>
<dbReference type="Gene3D" id="6.10.340.10">
    <property type="match status" value="1"/>
</dbReference>
<keyword evidence="12" id="KW-0902">Two-component regulatory system</keyword>
<dbReference type="RefSeq" id="WP_209749699.1">
    <property type="nucleotide sequence ID" value="NZ_JBHSMH010000066.1"/>
</dbReference>
<proteinExistence type="predicted"/>
<comment type="caution">
    <text evidence="17">The sequence shown here is derived from an EMBL/GenBank/DDBJ whole genome shotgun (WGS) entry which is preliminary data.</text>
</comment>
<feature type="compositionally biased region" description="Gly residues" evidence="14">
    <location>
        <begin position="573"/>
        <end position="594"/>
    </location>
</feature>
<comment type="subcellular location">
    <subcellularLocation>
        <location evidence="2">Cell membrane</location>
        <topology evidence="2">Multi-pass membrane protein</topology>
    </subcellularLocation>
</comment>
<dbReference type="SUPFAM" id="SSF55874">
    <property type="entry name" value="ATPase domain of HSP90 chaperone/DNA topoisomerase II/histidine kinase"/>
    <property type="match status" value="1"/>
</dbReference>
<dbReference type="InterPro" id="IPR036890">
    <property type="entry name" value="HATPase_C_sf"/>
</dbReference>
<feature type="domain" description="HAMP" evidence="16">
    <location>
        <begin position="341"/>
        <end position="393"/>
    </location>
</feature>
<dbReference type="Pfam" id="PF02518">
    <property type="entry name" value="HATPase_c"/>
    <property type="match status" value="1"/>
</dbReference>
<gene>
    <name evidence="17" type="ORF">ACFPPD_17690</name>
</gene>
<dbReference type="InterPro" id="IPR010559">
    <property type="entry name" value="Sig_transdc_His_kin_internal"/>
</dbReference>
<evidence type="ECO:0000256" key="11">
    <source>
        <dbReference type="ARBA" id="ARBA00022989"/>
    </source>
</evidence>
<dbReference type="Gene3D" id="3.30.565.10">
    <property type="entry name" value="Histidine kinase-like ATPase, C-terminal domain"/>
    <property type="match status" value="1"/>
</dbReference>
<dbReference type="PANTHER" id="PTHR34220">
    <property type="entry name" value="SENSOR HISTIDINE KINASE YPDA"/>
    <property type="match status" value="1"/>
</dbReference>
<feature type="transmembrane region" description="Helical" evidence="15">
    <location>
        <begin position="23"/>
        <end position="43"/>
    </location>
</feature>
<keyword evidence="10" id="KW-0067">ATP-binding</keyword>
<name>A0ABW0M028_9BACL</name>
<evidence type="ECO:0000256" key="10">
    <source>
        <dbReference type="ARBA" id="ARBA00022840"/>
    </source>
</evidence>
<protein>
    <recommendedName>
        <fullName evidence="3">histidine kinase</fullName>
        <ecNumber evidence="3">2.7.13.3</ecNumber>
    </recommendedName>
</protein>
<evidence type="ECO:0000256" key="14">
    <source>
        <dbReference type="SAM" id="MobiDB-lite"/>
    </source>
</evidence>
<keyword evidence="7 15" id="KW-0812">Transmembrane</keyword>